<dbReference type="Proteomes" id="UP000182248">
    <property type="component" value="Unassembled WGS sequence"/>
</dbReference>
<proteinExistence type="predicted"/>
<accession>A0A1K1REG1</accession>
<dbReference type="OrthoDB" id="1267051at2"/>
<dbReference type="AlphaFoldDB" id="A0A1K1REG1"/>
<evidence type="ECO:0000313" key="2">
    <source>
        <dbReference type="Proteomes" id="UP000182248"/>
    </source>
</evidence>
<keyword evidence="2" id="KW-1185">Reference proteome</keyword>
<evidence type="ECO:0008006" key="3">
    <source>
        <dbReference type="Google" id="ProtNLM"/>
    </source>
</evidence>
<name>A0A1K1REG1_9FLAO</name>
<dbReference type="STRING" id="1150368.SAMN02927921_03453"/>
<organism evidence="1 2">
    <name type="scientific">Sinomicrobium oceani</name>
    <dbReference type="NCBI Taxonomy" id="1150368"/>
    <lineage>
        <taxon>Bacteria</taxon>
        <taxon>Pseudomonadati</taxon>
        <taxon>Bacteroidota</taxon>
        <taxon>Flavobacteriia</taxon>
        <taxon>Flavobacteriales</taxon>
        <taxon>Flavobacteriaceae</taxon>
        <taxon>Sinomicrobium</taxon>
    </lineage>
</organism>
<sequence length="354" mass="41060">MPPKYRTYKIHKGDTLISVAEALGITPQEAKSFHNIFSSEDDLISVDLPPHLRTLYVYPHIYEKIRDNPAFVKFNYGYTLRFKPVEKALNYGVMYTISSGEKEENTLKYRVSVTFIRQDEKGYVFEINRLSKTYINDEEASEIADELAEKVSGTVYPLEIVVDEDGNWIDIANHPVIRRRWEQVKKGIFEEYDGAWVKQYVAESEVSLEDKELLKMSLSGDWFLVAYFGQIYVDYTPRFVFENKISFPVVPFIKPVAYIVKQEVKMLLDEYGLVQISQEGKVSDNRSKTDLENRQNFPHDALLYLESEKAEGTYKAKYFLNAGNNLIESLFLECSLQLEKPKKIKVVVSLLEDK</sequence>
<evidence type="ECO:0000313" key="1">
    <source>
        <dbReference type="EMBL" id="SFW70337.1"/>
    </source>
</evidence>
<dbReference type="EMBL" id="FPJE01000023">
    <property type="protein sequence ID" value="SFW70337.1"/>
    <property type="molecule type" value="Genomic_DNA"/>
</dbReference>
<reference evidence="1 2" key="1">
    <citation type="submission" date="2016-11" db="EMBL/GenBank/DDBJ databases">
        <authorList>
            <person name="Jaros S."/>
            <person name="Januszkiewicz K."/>
            <person name="Wedrychowicz H."/>
        </authorList>
    </citation>
    <scope>NUCLEOTIDE SEQUENCE [LARGE SCALE GENOMIC DNA]</scope>
    <source>
        <strain evidence="1 2">CGMCC 1.12145</strain>
    </source>
</reference>
<gene>
    <name evidence="1" type="ORF">SAMN02927921_03453</name>
</gene>
<dbReference type="RefSeq" id="WP_072318695.1">
    <property type="nucleotide sequence ID" value="NZ_FPJE01000023.1"/>
</dbReference>
<protein>
    <recommendedName>
        <fullName evidence="3">LysM domain-containing protein</fullName>
    </recommendedName>
</protein>